<organism evidence="1">
    <name type="scientific">Arundo donax</name>
    <name type="common">Giant reed</name>
    <name type="synonym">Donax arundinaceus</name>
    <dbReference type="NCBI Taxonomy" id="35708"/>
    <lineage>
        <taxon>Eukaryota</taxon>
        <taxon>Viridiplantae</taxon>
        <taxon>Streptophyta</taxon>
        <taxon>Embryophyta</taxon>
        <taxon>Tracheophyta</taxon>
        <taxon>Spermatophyta</taxon>
        <taxon>Magnoliopsida</taxon>
        <taxon>Liliopsida</taxon>
        <taxon>Poales</taxon>
        <taxon>Poaceae</taxon>
        <taxon>PACMAD clade</taxon>
        <taxon>Arundinoideae</taxon>
        <taxon>Arundineae</taxon>
        <taxon>Arundo</taxon>
    </lineage>
</organism>
<reference evidence="1" key="2">
    <citation type="journal article" date="2015" name="Data Brief">
        <title>Shoot transcriptome of the giant reed, Arundo donax.</title>
        <authorList>
            <person name="Barrero R.A."/>
            <person name="Guerrero F.D."/>
            <person name="Moolhuijzen P."/>
            <person name="Goolsby J.A."/>
            <person name="Tidwell J."/>
            <person name="Bellgard S.E."/>
            <person name="Bellgard M.I."/>
        </authorList>
    </citation>
    <scope>NUCLEOTIDE SEQUENCE</scope>
    <source>
        <tissue evidence="1">Shoot tissue taken approximately 20 cm above the soil surface</tissue>
    </source>
</reference>
<name>A0A0A9GKJ1_ARUDO</name>
<accession>A0A0A9GKJ1</accession>
<proteinExistence type="predicted"/>
<reference evidence="1" key="1">
    <citation type="submission" date="2014-09" db="EMBL/GenBank/DDBJ databases">
        <authorList>
            <person name="Magalhaes I.L.F."/>
            <person name="Oliveira U."/>
            <person name="Santos F.R."/>
            <person name="Vidigal T.H.D.A."/>
            <person name="Brescovit A.D."/>
            <person name="Santos A.J."/>
        </authorList>
    </citation>
    <scope>NUCLEOTIDE SEQUENCE</scope>
    <source>
        <tissue evidence="1">Shoot tissue taken approximately 20 cm above the soil surface</tissue>
    </source>
</reference>
<sequence>MIVLQVPQFY</sequence>
<protein>
    <submittedName>
        <fullName evidence="1">Uncharacterized protein</fullName>
    </submittedName>
</protein>
<evidence type="ECO:0000313" key="1">
    <source>
        <dbReference type="EMBL" id="JAE25605.1"/>
    </source>
</evidence>
<dbReference type="EMBL" id="GBRH01172291">
    <property type="protein sequence ID" value="JAE25605.1"/>
    <property type="molecule type" value="Transcribed_RNA"/>
</dbReference>